<gene>
    <name evidence="2" type="ORF">EDEG_02884</name>
</gene>
<comment type="caution">
    <text evidence="2">The sequence shown here is derived from an EMBL/GenBank/DDBJ whole genome shotgun (WGS) entry which is preliminary data.</text>
</comment>
<keyword evidence="3" id="KW-1185">Reference proteome</keyword>
<proteinExistence type="predicted"/>
<evidence type="ECO:0000256" key="1">
    <source>
        <dbReference type="SAM" id="MobiDB-lite"/>
    </source>
</evidence>
<dbReference type="Proteomes" id="UP000003163">
    <property type="component" value="Unassembled WGS sequence"/>
</dbReference>
<dbReference type="EMBL" id="AFBI03000059">
    <property type="protein sequence ID" value="EJW02700.1"/>
    <property type="molecule type" value="Genomic_DNA"/>
</dbReference>
<reference evidence="3" key="2">
    <citation type="submission" date="2015-07" db="EMBL/GenBank/DDBJ databases">
        <title>Contrasting host-pathogen interactions and genome evolution in two generalist and specialist microsporidian pathogens of mosquitoes.</title>
        <authorList>
            <consortium name="The Broad Institute Genomics Platform"/>
            <consortium name="The Broad Institute Genome Sequencing Center for Infectious Disease"/>
            <person name="Cuomo C.A."/>
            <person name="Sanscrainte N.D."/>
            <person name="Goldberg J.M."/>
            <person name="Heiman D."/>
            <person name="Young S."/>
            <person name="Zeng Q."/>
            <person name="Becnel J.J."/>
            <person name="Birren B.W."/>
        </authorList>
    </citation>
    <scope>NUCLEOTIDE SEQUENCE [LARGE SCALE GENOMIC DNA]</scope>
    <source>
        <strain evidence="3">USNM 41457</strain>
    </source>
</reference>
<protein>
    <submittedName>
        <fullName evidence="2">Uncharacterized protein</fullName>
    </submittedName>
</protein>
<dbReference type="HOGENOM" id="CLU_915554_0_0_1"/>
<accession>J9DJB4</accession>
<dbReference type="OrthoDB" id="2193238at2759"/>
<organism evidence="2 3">
    <name type="scientific">Edhazardia aedis (strain USNM 41457)</name>
    <name type="common">Microsporidian parasite</name>
    <dbReference type="NCBI Taxonomy" id="1003232"/>
    <lineage>
        <taxon>Eukaryota</taxon>
        <taxon>Fungi</taxon>
        <taxon>Fungi incertae sedis</taxon>
        <taxon>Microsporidia</taxon>
        <taxon>Edhazardia</taxon>
    </lineage>
</organism>
<dbReference type="InParanoid" id="J9DJB4"/>
<dbReference type="AlphaFoldDB" id="J9DJB4"/>
<reference evidence="2 3" key="1">
    <citation type="submission" date="2011-08" db="EMBL/GenBank/DDBJ databases">
        <authorList>
            <person name="Liu Z.J."/>
            <person name="Shi F.L."/>
            <person name="Lu J.Q."/>
            <person name="Li M."/>
            <person name="Wang Z.L."/>
        </authorList>
    </citation>
    <scope>NUCLEOTIDE SEQUENCE [LARGE SCALE GENOMIC DNA]</scope>
    <source>
        <strain evidence="2 3">USNM 41457</strain>
    </source>
</reference>
<name>J9DJB4_EDHAE</name>
<evidence type="ECO:0000313" key="2">
    <source>
        <dbReference type="EMBL" id="EJW02700.1"/>
    </source>
</evidence>
<feature type="region of interest" description="Disordered" evidence="1">
    <location>
        <begin position="1"/>
        <end position="29"/>
    </location>
</feature>
<sequence>MNFEYSKATDSKSGQLTRTTRKLNKENKENEEIEELKRNNLKLRGEVSILRQNLLSVEKENYALKDTRNKQIVQKLDITDKLKKELKKVQLENKIKENQLRAYKKPRITNLTTTQAELETNKQLDLKFILKNINEKVVFSLYPFRYERLKTLHDYFYDEFEKLCDATDTIINEITSIKHDMMLFLKLFYLFCGKKEIFDNFFPIVIVLFLRDCEKYPKPTLHKITSKIYKILTEIDLGWVIKLIEDKEVVENMQIFLDNTYYSDYSIIFYKRIAKERPFILPILLGNERFDKILLYKELNNDRTFFDQFIDSIPESILKDFVTIKNIHLFSNKILKKIFKDLYISYNA</sequence>
<dbReference type="OMA" id="KANTICT"/>
<evidence type="ECO:0000313" key="3">
    <source>
        <dbReference type="Proteomes" id="UP000003163"/>
    </source>
</evidence>
<dbReference type="VEuPathDB" id="MicrosporidiaDB:EDEG_02884"/>